<accession>A0A1F5NZ82</accession>
<evidence type="ECO:0000313" key="3">
    <source>
        <dbReference type="Proteomes" id="UP000176339"/>
    </source>
</evidence>
<comment type="caution">
    <text evidence="2">The sequence shown here is derived from an EMBL/GenBank/DDBJ whole genome shotgun (WGS) entry which is preliminary data.</text>
</comment>
<evidence type="ECO:0008006" key="4">
    <source>
        <dbReference type="Google" id="ProtNLM"/>
    </source>
</evidence>
<name>A0A1F5NZ82_9BACT</name>
<dbReference type="Pfam" id="PF05137">
    <property type="entry name" value="PilN"/>
    <property type="match status" value="1"/>
</dbReference>
<protein>
    <recommendedName>
        <fullName evidence="4">PilN domain-containing protein</fullName>
    </recommendedName>
</protein>
<gene>
    <name evidence="2" type="ORF">A2846_02220</name>
</gene>
<dbReference type="PANTHER" id="PTHR40278:SF1">
    <property type="entry name" value="DNA UTILIZATION PROTEIN HOFN"/>
    <property type="match status" value="1"/>
</dbReference>
<dbReference type="InterPro" id="IPR007813">
    <property type="entry name" value="PilN"/>
</dbReference>
<evidence type="ECO:0000313" key="2">
    <source>
        <dbReference type="EMBL" id="OGE82951.1"/>
    </source>
</evidence>
<evidence type="ECO:0000256" key="1">
    <source>
        <dbReference type="SAM" id="Phobius"/>
    </source>
</evidence>
<sequence length="185" mass="20301">MKEEINLLNPELAANGAGRKSLIPLYIVGALLAAEIAVWGWLFFSTRSTDDEVGAAEMRISDLDLQLKKNSPELQEAIGYQARLKNLEGLLEGHMFWSQVMEELGKYTFKNISYESFNGDVTRNRISVSGTAQSFTDIAKLILGLKQSDNFTTVSFSSAGAASGETPGYGFSLELVIKPTLLKKQ</sequence>
<dbReference type="PANTHER" id="PTHR40278">
    <property type="entry name" value="DNA UTILIZATION PROTEIN HOFN"/>
    <property type="match status" value="1"/>
</dbReference>
<keyword evidence="1" id="KW-0472">Membrane</keyword>
<organism evidence="2 3">
    <name type="scientific">Candidatus Doudnabacteria bacterium RIFCSPHIGHO2_01_FULL_49_9</name>
    <dbReference type="NCBI Taxonomy" id="1817827"/>
    <lineage>
        <taxon>Bacteria</taxon>
        <taxon>Candidatus Doudnaibacteriota</taxon>
    </lineage>
</organism>
<proteinExistence type="predicted"/>
<feature type="transmembrane region" description="Helical" evidence="1">
    <location>
        <begin position="21"/>
        <end position="44"/>
    </location>
</feature>
<dbReference type="EMBL" id="MFEN01000058">
    <property type="protein sequence ID" value="OGE82951.1"/>
    <property type="molecule type" value="Genomic_DNA"/>
</dbReference>
<keyword evidence="1" id="KW-1133">Transmembrane helix</keyword>
<keyword evidence="1" id="KW-0812">Transmembrane</keyword>
<dbReference type="Proteomes" id="UP000176339">
    <property type="component" value="Unassembled WGS sequence"/>
</dbReference>
<dbReference type="InterPro" id="IPR052534">
    <property type="entry name" value="Extracell_DNA_Util/SecSys_Comp"/>
</dbReference>
<reference evidence="2 3" key="1">
    <citation type="journal article" date="2016" name="Nat. Commun.">
        <title>Thousands of microbial genomes shed light on interconnected biogeochemical processes in an aquifer system.</title>
        <authorList>
            <person name="Anantharaman K."/>
            <person name="Brown C.T."/>
            <person name="Hug L.A."/>
            <person name="Sharon I."/>
            <person name="Castelle C.J."/>
            <person name="Probst A.J."/>
            <person name="Thomas B.C."/>
            <person name="Singh A."/>
            <person name="Wilkins M.J."/>
            <person name="Karaoz U."/>
            <person name="Brodie E.L."/>
            <person name="Williams K.H."/>
            <person name="Hubbard S.S."/>
            <person name="Banfield J.F."/>
        </authorList>
    </citation>
    <scope>NUCLEOTIDE SEQUENCE [LARGE SCALE GENOMIC DNA]</scope>
</reference>
<dbReference type="AlphaFoldDB" id="A0A1F5NZ82"/>